<proteinExistence type="predicted"/>
<accession>A0A6V7QRC9</accession>
<organism evidence="2">
    <name type="scientific">Ananas comosus var. bracteatus</name>
    <name type="common">red pineapple</name>
    <dbReference type="NCBI Taxonomy" id="296719"/>
    <lineage>
        <taxon>Eukaryota</taxon>
        <taxon>Viridiplantae</taxon>
        <taxon>Streptophyta</taxon>
        <taxon>Embryophyta</taxon>
        <taxon>Tracheophyta</taxon>
        <taxon>Spermatophyta</taxon>
        <taxon>Magnoliopsida</taxon>
        <taxon>Liliopsida</taxon>
        <taxon>Poales</taxon>
        <taxon>Bromeliaceae</taxon>
        <taxon>Bromelioideae</taxon>
        <taxon>Ananas</taxon>
    </lineage>
</organism>
<name>A0A6V7QRC9_ANACO</name>
<feature type="compositionally biased region" description="Basic residues" evidence="1">
    <location>
        <begin position="76"/>
        <end position="87"/>
    </location>
</feature>
<evidence type="ECO:0000256" key="1">
    <source>
        <dbReference type="SAM" id="MobiDB-lite"/>
    </source>
</evidence>
<dbReference type="AlphaFoldDB" id="A0A6V7QRC9"/>
<evidence type="ECO:0000313" key="2">
    <source>
        <dbReference type="EMBL" id="CAD1845792.1"/>
    </source>
</evidence>
<feature type="compositionally biased region" description="Basic and acidic residues" evidence="1">
    <location>
        <begin position="92"/>
        <end position="110"/>
    </location>
</feature>
<reference evidence="2" key="1">
    <citation type="submission" date="2020-07" db="EMBL/GenBank/DDBJ databases">
        <authorList>
            <person name="Lin J."/>
        </authorList>
    </citation>
    <scope>NUCLEOTIDE SEQUENCE</scope>
</reference>
<gene>
    <name evidence="2" type="ORF">CB5_LOCUS29003</name>
</gene>
<sequence length="125" mass="14158">MCAPVRRGAYRRGLRSTVLTPSQAEEVAVNVNVECDGAVNYVLAMQRSCGYTPLECVAWEGNFSLTLLLTRRARTKKKKKKRKKKVTRFSANKREDEPSIANEKTKEMQQTKHAANKTVSPIIFQ</sequence>
<feature type="region of interest" description="Disordered" evidence="1">
    <location>
        <begin position="76"/>
        <end position="125"/>
    </location>
</feature>
<dbReference type="EMBL" id="CAJEUB010000005">
    <property type="protein sequence ID" value="CAD1845792.1"/>
    <property type="molecule type" value="Genomic_DNA"/>
</dbReference>
<protein>
    <submittedName>
        <fullName evidence="2">Uncharacterized protein</fullName>
    </submittedName>
</protein>